<reference evidence="5 6" key="1">
    <citation type="submission" date="2018-08" db="EMBL/GenBank/DDBJ databases">
        <title>A genome reference for cultivated species of the human gut microbiota.</title>
        <authorList>
            <person name="Zou Y."/>
            <person name="Xue W."/>
            <person name="Luo G."/>
        </authorList>
    </citation>
    <scope>NUCLEOTIDE SEQUENCE [LARGE SCALE GENOMIC DNA]</scope>
    <source>
        <strain evidence="5 6">AM16-54</strain>
    </source>
</reference>
<comment type="caution">
    <text evidence="5">The sequence shown here is derived from an EMBL/GenBank/DDBJ whole genome shotgun (WGS) entry which is preliminary data.</text>
</comment>
<dbReference type="Pfam" id="PF04909">
    <property type="entry name" value="Amidohydro_2"/>
    <property type="match status" value="1"/>
</dbReference>
<dbReference type="EMBL" id="QRKB01000034">
    <property type="protein sequence ID" value="RHH79183.1"/>
    <property type="molecule type" value="Genomic_DNA"/>
</dbReference>
<dbReference type="GO" id="GO:0016787">
    <property type="term" value="F:hydrolase activity"/>
    <property type="evidence" value="ECO:0007669"/>
    <property type="project" value="UniProtKB-KW"/>
</dbReference>
<dbReference type="EMBL" id="VZCY01000077">
    <property type="protein sequence ID" value="MQN10085.1"/>
    <property type="molecule type" value="Genomic_DNA"/>
</dbReference>
<sequence>MIIDNHVHVGWYRDGYHSPKEIWEAETAAGVDEICVSSTSTCAELYDIVIEEMIELKRLGGSKVHPILWITPQMLKSEEIDKMFLSDIEWQGIKIHPEAHNEWSYNKALTSRAINIAVKRKIPFMIHTGEDVVANAITFENYYAEYPQLQFILAHGKPFQQALSMLNKYNNITIDSAFMKAKDINKFCKAGFPDKIIFGTDAPINKLFYKHLSTQEYIKKNIYQLRKNISPAFSESILNKTVYF</sequence>
<dbReference type="EMBL" id="JAPDVD010000001">
    <property type="protein sequence ID" value="MCW4137813.1"/>
    <property type="molecule type" value="Genomic_DNA"/>
</dbReference>
<dbReference type="Gene3D" id="3.20.20.140">
    <property type="entry name" value="Metal-dependent hydrolases"/>
    <property type="match status" value="1"/>
</dbReference>
<dbReference type="AlphaFoldDB" id="A0A3R6EB07"/>
<evidence type="ECO:0000313" key="7">
    <source>
        <dbReference type="Proteomes" id="UP000358159"/>
    </source>
</evidence>
<reference evidence="2" key="3">
    <citation type="submission" date="2022-11" db="EMBL/GenBank/DDBJ databases">
        <title>Genomic repertoires linked with pathogenic potency of arthritogenic Prevotella copri isolated from the gut of rheumatoid arthritis patients.</title>
        <authorList>
            <person name="Nii T."/>
            <person name="Maeda Y."/>
            <person name="Motooka D."/>
            <person name="Naito M."/>
            <person name="Matsumoto Y."/>
            <person name="Ogawa T."/>
            <person name="Oguro-Igashira E."/>
            <person name="Kishikawa T."/>
            <person name="Yamashita M."/>
            <person name="Koizumi S."/>
            <person name="Kurakawa T."/>
            <person name="Okumura R."/>
            <person name="Kayama H."/>
            <person name="Murakami M."/>
            <person name="Sakaguchi T."/>
            <person name="Das B."/>
            <person name="Nakamura S."/>
            <person name="Okada Y."/>
            <person name="Kumanogoh A."/>
            <person name="Takeda K."/>
        </authorList>
    </citation>
    <scope>NUCLEOTIDE SEQUENCE</scope>
    <source>
        <strain evidence="2">H105_2-2</strain>
    </source>
</reference>
<dbReference type="Proteomes" id="UP000284548">
    <property type="component" value="Unassembled WGS sequence"/>
</dbReference>
<evidence type="ECO:0000313" key="5">
    <source>
        <dbReference type="EMBL" id="RHH79183.1"/>
    </source>
</evidence>
<evidence type="ECO:0000313" key="2">
    <source>
        <dbReference type="EMBL" id="MCW4137813.1"/>
    </source>
</evidence>
<accession>A0A3R6EB07</accession>
<feature type="domain" description="Amidohydrolase-related" evidence="1">
    <location>
        <begin position="91"/>
        <end position="209"/>
    </location>
</feature>
<dbReference type="EMBL" id="VZAZ01000009">
    <property type="protein sequence ID" value="MQO54616.1"/>
    <property type="molecule type" value="Genomic_DNA"/>
</dbReference>
<proteinExistence type="predicted"/>
<evidence type="ECO:0000313" key="6">
    <source>
        <dbReference type="Proteomes" id="UP000284548"/>
    </source>
</evidence>
<name>A0A3R6EB07_9BACT</name>
<dbReference type="InterPro" id="IPR032466">
    <property type="entry name" value="Metal_Hydrolase"/>
</dbReference>
<evidence type="ECO:0000259" key="1">
    <source>
        <dbReference type="Pfam" id="PF04909"/>
    </source>
</evidence>
<keyword evidence="3" id="KW-0378">Hydrolase</keyword>
<evidence type="ECO:0000313" key="4">
    <source>
        <dbReference type="EMBL" id="MQO54616.1"/>
    </source>
</evidence>
<dbReference type="RefSeq" id="WP_118255377.1">
    <property type="nucleotide sequence ID" value="NZ_JAPDUK010000001.1"/>
</dbReference>
<evidence type="ECO:0000313" key="3">
    <source>
        <dbReference type="EMBL" id="MQN10085.1"/>
    </source>
</evidence>
<dbReference type="Proteomes" id="UP000358159">
    <property type="component" value="Unassembled WGS sequence"/>
</dbReference>
<dbReference type="SUPFAM" id="SSF51556">
    <property type="entry name" value="Metallo-dependent hydrolases"/>
    <property type="match status" value="1"/>
</dbReference>
<dbReference type="InterPro" id="IPR006680">
    <property type="entry name" value="Amidohydro-rel"/>
</dbReference>
<evidence type="ECO:0000313" key="8">
    <source>
        <dbReference type="Proteomes" id="UP000406735"/>
    </source>
</evidence>
<dbReference type="Proteomes" id="UP000406735">
    <property type="component" value="Unassembled WGS sequence"/>
</dbReference>
<reference evidence="7 8" key="2">
    <citation type="submission" date="2019-09" db="EMBL/GenBank/DDBJ databases">
        <title>Distinct polysaccharide growth profiles of human intestinal Prevotella copri isolates.</title>
        <authorList>
            <person name="Fehlner-Peach H."/>
            <person name="Magnabosco C."/>
            <person name="Raghavan V."/>
            <person name="Scher J.U."/>
            <person name="Tett A."/>
            <person name="Cox L.M."/>
            <person name="Gottsegen C."/>
            <person name="Watters A."/>
            <person name="Wiltshire- Gordon J.D."/>
            <person name="Segata N."/>
            <person name="Bonneau R."/>
            <person name="Littman D.R."/>
        </authorList>
    </citation>
    <scope>NUCLEOTIDE SEQUENCE [LARGE SCALE GENOMIC DNA]</scope>
    <source>
        <strain evidence="4 7">BVe41219</strain>
        <strain evidence="3">IK21513</strain>
        <strain evidence="8">iK21513</strain>
    </source>
</reference>
<dbReference type="Proteomes" id="UP001208620">
    <property type="component" value="Unassembled WGS sequence"/>
</dbReference>
<gene>
    <name evidence="5" type="ORF">DW192_12090</name>
    <name evidence="4" type="ORF">F7D42_02595</name>
    <name evidence="3" type="ORF">F7D97_09175</name>
    <name evidence="2" type="ORF">ONT01_08500</name>
</gene>
<organism evidence="5 6">
    <name type="scientific">Segatella copri</name>
    <dbReference type="NCBI Taxonomy" id="165179"/>
    <lineage>
        <taxon>Bacteria</taxon>
        <taxon>Pseudomonadati</taxon>
        <taxon>Bacteroidota</taxon>
        <taxon>Bacteroidia</taxon>
        <taxon>Bacteroidales</taxon>
        <taxon>Prevotellaceae</taxon>
        <taxon>Segatella</taxon>
    </lineage>
</organism>
<protein>
    <submittedName>
        <fullName evidence="2 3">Amidohydrolase</fullName>
    </submittedName>
</protein>